<dbReference type="STRING" id="765912.Thimo_2498"/>
<evidence type="ECO:0000256" key="7">
    <source>
        <dbReference type="RuleBase" id="RU003879"/>
    </source>
</evidence>
<evidence type="ECO:0000256" key="5">
    <source>
        <dbReference type="ARBA" id="ARBA00022989"/>
    </source>
</evidence>
<keyword evidence="7" id="KW-0813">Transport</keyword>
<evidence type="ECO:0000256" key="3">
    <source>
        <dbReference type="ARBA" id="ARBA00022475"/>
    </source>
</evidence>
<dbReference type="Gene3D" id="3.30.420.270">
    <property type="match status" value="1"/>
</dbReference>
<dbReference type="AlphaFoldDB" id="L0H0R0"/>
<proteinExistence type="inferred from homology"/>
<reference evidence="9 10" key="1">
    <citation type="submission" date="2011-09" db="EMBL/GenBank/DDBJ databases">
        <title>Complete sequence of chromosome of Thioflavicoccus mobilis 8321.</title>
        <authorList>
            <consortium name="US DOE Joint Genome Institute"/>
            <person name="Lucas S."/>
            <person name="Han J."/>
            <person name="Lapidus A."/>
            <person name="Cheng J.-F."/>
            <person name="Goodwin L."/>
            <person name="Pitluck S."/>
            <person name="Peters L."/>
            <person name="Ovchinnikova G."/>
            <person name="Lu M."/>
            <person name="Detter J.C."/>
            <person name="Han C."/>
            <person name="Tapia R."/>
            <person name="Land M."/>
            <person name="Hauser L."/>
            <person name="Kyrpides N."/>
            <person name="Ivanova N."/>
            <person name="Pagani I."/>
            <person name="Vogl K."/>
            <person name="Liu Z."/>
            <person name="Imhoff J."/>
            <person name="Thiel V."/>
            <person name="Frigaard N.-U."/>
            <person name="Bryant D."/>
            <person name="Woyke T."/>
        </authorList>
    </citation>
    <scope>NUCLEOTIDE SEQUENCE [LARGE SCALE GENOMIC DNA]</scope>
    <source>
        <strain evidence="9 10">8321</strain>
    </source>
</reference>
<dbReference type="Pfam" id="PF02472">
    <property type="entry name" value="ExbD"/>
    <property type="match status" value="1"/>
</dbReference>
<keyword evidence="3" id="KW-1003">Cell membrane</keyword>
<evidence type="ECO:0000313" key="9">
    <source>
        <dbReference type="EMBL" id="AGA91225.1"/>
    </source>
</evidence>
<evidence type="ECO:0000256" key="4">
    <source>
        <dbReference type="ARBA" id="ARBA00022692"/>
    </source>
</evidence>
<dbReference type="EMBL" id="CP003051">
    <property type="protein sequence ID" value="AGA91225.1"/>
    <property type="molecule type" value="Genomic_DNA"/>
</dbReference>
<dbReference type="GO" id="GO:0005886">
    <property type="term" value="C:plasma membrane"/>
    <property type="evidence" value="ECO:0007669"/>
    <property type="project" value="UniProtKB-SubCell"/>
</dbReference>
<dbReference type="GO" id="GO:0015031">
    <property type="term" value="P:protein transport"/>
    <property type="evidence" value="ECO:0007669"/>
    <property type="project" value="UniProtKB-KW"/>
</dbReference>
<dbReference type="PANTHER" id="PTHR30558:SF3">
    <property type="entry name" value="BIOPOLYMER TRANSPORT PROTEIN EXBD-RELATED"/>
    <property type="match status" value="1"/>
</dbReference>
<dbReference type="InterPro" id="IPR003400">
    <property type="entry name" value="ExbD"/>
</dbReference>
<evidence type="ECO:0000313" key="10">
    <source>
        <dbReference type="Proteomes" id="UP000010816"/>
    </source>
</evidence>
<feature type="transmembrane region" description="Helical" evidence="8">
    <location>
        <begin position="12"/>
        <end position="34"/>
    </location>
</feature>
<evidence type="ECO:0000256" key="1">
    <source>
        <dbReference type="ARBA" id="ARBA00004162"/>
    </source>
</evidence>
<comment type="subcellular location">
    <subcellularLocation>
        <location evidence="1">Cell membrane</location>
        <topology evidence="1">Single-pass membrane protein</topology>
    </subcellularLocation>
    <subcellularLocation>
        <location evidence="7">Cell membrane</location>
        <topology evidence="7">Single-pass type II membrane protein</topology>
    </subcellularLocation>
</comment>
<dbReference type="GO" id="GO:0022857">
    <property type="term" value="F:transmembrane transporter activity"/>
    <property type="evidence" value="ECO:0007669"/>
    <property type="project" value="InterPro"/>
</dbReference>
<dbReference type="Proteomes" id="UP000010816">
    <property type="component" value="Chromosome"/>
</dbReference>
<evidence type="ECO:0000256" key="6">
    <source>
        <dbReference type="ARBA" id="ARBA00023136"/>
    </source>
</evidence>
<dbReference type="KEGG" id="tmb:Thimo_2498"/>
<dbReference type="eggNOG" id="COG0848">
    <property type="taxonomic scope" value="Bacteria"/>
</dbReference>
<dbReference type="HOGENOM" id="CLU_085305_3_5_6"/>
<sequence length="133" mass="13991">MQLEQRTRARRRAAIGLTPLIDVVFILLLFFMLASSLTRLHTVPVVVAGDGSATAAPTTDPGPLLLRVLAAGGLVLDGQAIASEQLPRALAERQALDPALRLAVEAEDAVPLQRLLDVLDAVAQAGVSGVRLQ</sequence>
<dbReference type="RefSeq" id="WP_015281358.1">
    <property type="nucleotide sequence ID" value="NC_019940.1"/>
</dbReference>
<keyword evidence="10" id="KW-1185">Reference proteome</keyword>
<keyword evidence="5 8" id="KW-1133">Transmembrane helix</keyword>
<evidence type="ECO:0000256" key="8">
    <source>
        <dbReference type="SAM" id="Phobius"/>
    </source>
</evidence>
<keyword evidence="6 8" id="KW-0472">Membrane</keyword>
<accession>L0H0R0</accession>
<protein>
    <submittedName>
        <fullName evidence="9">Biopolymer transport protein</fullName>
    </submittedName>
</protein>
<keyword evidence="4 7" id="KW-0812">Transmembrane</keyword>
<name>L0H0R0_9GAMM</name>
<evidence type="ECO:0000256" key="2">
    <source>
        <dbReference type="ARBA" id="ARBA00005811"/>
    </source>
</evidence>
<organism evidence="9 10">
    <name type="scientific">Thioflavicoccus mobilis 8321</name>
    <dbReference type="NCBI Taxonomy" id="765912"/>
    <lineage>
        <taxon>Bacteria</taxon>
        <taxon>Pseudomonadati</taxon>
        <taxon>Pseudomonadota</taxon>
        <taxon>Gammaproteobacteria</taxon>
        <taxon>Chromatiales</taxon>
        <taxon>Chromatiaceae</taxon>
        <taxon>Thioflavicoccus</taxon>
    </lineage>
</organism>
<keyword evidence="7" id="KW-0653">Protein transport</keyword>
<comment type="similarity">
    <text evidence="2 7">Belongs to the ExbD/TolR family.</text>
</comment>
<gene>
    <name evidence="9" type="ORF">Thimo_2498</name>
</gene>
<dbReference type="PANTHER" id="PTHR30558">
    <property type="entry name" value="EXBD MEMBRANE COMPONENT OF PMF-DRIVEN MACROMOLECULE IMPORT SYSTEM"/>
    <property type="match status" value="1"/>
</dbReference>
<dbReference type="PATRIC" id="fig|765912.4.peg.2451"/>